<dbReference type="OrthoDB" id="346936at2759"/>
<dbReference type="Proteomes" id="UP000515125">
    <property type="component" value="Unplaced"/>
</dbReference>
<name>A0A6P6RYH9_9EIME</name>
<dbReference type="RefSeq" id="XP_026192452.1">
    <property type="nucleotide sequence ID" value="XM_026336667.1"/>
</dbReference>
<organism evidence="2 3">
    <name type="scientific">Cyclospora cayetanensis</name>
    <dbReference type="NCBI Taxonomy" id="88456"/>
    <lineage>
        <taxon>Eukaryota</taxon>
        <taxon>Sar</taxon>
        <taxon>Alveolata</taxon>
        <taxon>Apicomplexa</taxon>
        <taxon>Conoidasida</taxon>
        <taxon>Coccidia</taxon>
        <taxon>Eucoccidiorida</taxon>
        <taxon>Eimeriorina</taxon>
        <taxon>Eimeriidae</taxon>
        <taxon>Cyclospora</taxon>
    </lineage>
</organism>
<feature type="region of interest" description="Disordered" evidence="1">
    <location>
        <begin position="316"/>
        <end position="339"/>
    </location>
</feature>
<feature type="compositionally biased region" description="Polar residues" evidence="1">
    <location>
        <begin position="31"/>
        <end position="53"/>
    </location>
</feature>
<evidence type="ECO:0000256" key="1">
    <source>
        <dbReference type="SAM" id="MobiDB-lite"/>
    </source>
</evidence>
<evidence type="ECO:0000313" key="2">
    <source>
        <dbReference type="Proteomes" id="UP000515125"/>
    </source>
</evidence>
<sequence length="449" mass="48495">MEPGNGPSEQGTLPSHTESTHHATTERELLIQSNNSSDPIASQQRHPSASNLRPSAILELVEGEAPPHEGHEDESTNDAPNTRKLEECHAISTSASSLPVSRAPQACTDDRSYPIPQCLEDLSRLKQLSLRPNTFELLSEAFRASLCVIRCLRAVIRLHGMYACCGNMEQLRNRDTLGSSDAEALSLAASIMEKQMEFIADETAYDSLMKWPNTASETHGCVSVPSVQPGTHCTEGELTTDALPDTTSSPVIGMDAAKSMHGVTTTRNGQIKAVAATPEISELPPSTGPTSNGVLEYELSVCKALLLLQQLKPNSYSTVEESPTPPSLSPQSALSPRAAHRTMVPAPHSASFNTKKLMGLSAYRSGVPPDAIVDVLLRVRLLQGSQQLLRADFARLLHQQRKHQQQLKSAVQTTVMKLGPAASPMNPKAAERDALLGRMQKLSTAVNRK</sequence>
<evidence type="ECO:0000313" key="3">
    <source>
        <dbReference type="RefSeq" id="XP_026192452.1"/>
    </source>
</evidence>
<reference evidence="3" key="1">
    <citation type="submission" date="2025-08" db="UniProtKB">
        <authorList>
            <consortium name="RefSeq"/>
        </authorList>
    </citation>
    <scope>IDENTIFICATION</scope>
</reference>
<gene>
    <name evidence="3" type="primary">LOC34618492</name>
</gene>
<dbReference type="AlphaFoldDB" id="A0A6P6RYH9"/>
<proteinExistence type="predicted"/>
<feature type="compositionally biased region" description="Basic and acidic residues" evidence="1">
    <location>
        <begin position="18"/>
        <end position="29"/>
    </location>
</feature>
<feature type="region of interest" description="Disordered" evidence="1">
    <location>
        <begin position="1"/>
        <end position="53"/>
    </location>
</feature>
<accession>A0A6P6RYH9</accession>
<dbReference type="GeneID" id="34618492"/>
<keyword evidence="2" id="KW-1185">Reference proteome</keyword>
<protein>
    <submittedName>
        <fullName evidence="3">Uncharacterized protein LOC34618492</fullName>
    </submittedName>
</protein>